<gene>
    <name evidence="1" type="ORF">A9W98_30065</name>
</gene>
<organism evidence="1 2">
    <name type="scientific">Mycobacterium gordonae</name>
    <dbReference type="NCBI Taxonomy" id="1778"/>
    <lineage>
        <taxon>Bacteria</taxon>
        <taxon>Bacillati</taxon>
        <taxon>Actinomycetota</taxon>
        <taxon>Actinomycetes</taxon>
        <taxon>Mycobacteriales</taxon>
        <taxon>Mycobacteriaceae</taxon>
        <taxon>Mycobacterium</taxon>
    </lineage>
</organism>
<reference evidence="1 2" key="1">
    <citation type="submission" date="2016-06" db="EMBL/GenBank/DDBJ databases">
        <authorList>
            <person name="Kjaerup R.B."/>
            <person name="Dalgaard T.S."/>
            <person name="Juul-Madsen H.R."/>
        </authorList>
    </citation>
    <scope>NUCLEOTIDE SEQUENCE [LARGE SCALE GENOMIC DNA]</scope>
    <source>
        <strain evidence="1 2">1245752.6</strain>
    </source>
</reference>
<dbReference type="EMBL" id="MAEM01000448">
    <property type="protein sequence ID" value="OBR99478.1"/>
    <property type="molecule type" value="Genomic_DNA"/>
</dbReference>
<comment type="caution">
    <text evidence="1">The sequence shown here is derived from an EMBL/GenBank/DDBJ whole genome shotgun (WGS) entry which is preliminary data.</text>
</comment>
<protein>
    <submittedName>
        <fullName evidence="1">Uncharacterized protein</fullName>
    </submittedName>
</protein>
<name>A0A1A6BB54_MYCGO</name>
<proteinExistence type="predicted"/>
<evidence type="ECO:0000313" key="1">
    <source>
        <dbReference type="EMBL" id="OBR99478.1"/>
    </source>
</evidence>
<dbReference type="Proteomes" id="UP000093757">
    <property type="component" value="Unassembled WGS sequence"/>
</dbReference>
<dbReference type="AlphaFoldDB" id="A0A1A6BB54"/>
<accession>A0A1A6BB54</accession>
<evidence type="ECO:0000313" key="2">
    <source>
        <dbReference type="Proteomes" id="UP000093757"/>
    </source>
</evidence>
<sequence length="62" mass="7049">MEAEKHQLEQELAKTRFVVDVQAKLHAPLETLSESAEPEPGFFVKRCEFRGVDTRKCLSCKG</sequence>